<dbReference type="RefSeq" id="WP_144887922.1">
    <property type="nucleotide sequence ID" value="NZ_VLLE01000006.1"/>
</dbReference>
<dbReference type="OrthoDB" id="676678at2"/>
<comment type="caution">
    <text evidence="1">The sequence shown here is derived from an EMBL/GenBank/DDBJ whole genome shotgun (WGS) entry which is preliminary data.</text>
</comment>
<gene>
    <name evidence="1" type="ORF">IQ13_3545</name>
</gene>
<evidence type="ECO:0000313" key="2">
    <source>
        <dbReference type="Proteomes" id="UP000316167"/>
    </source>
</evidence>
<keyword evidence="1" id="KW-0645">Protease</keyword>
<dbReference type="AlphaFoldDB" id="A0A562SDY5"/>
<proteinExistence type="predicted"/>
<dbReference type="Pfam" id="PF13620">
    <property type="entry name" value="CarboxypepD_reg"/>
    <property type="match status" value="1"/>
</dbReference>
<reference evidence="1 2" key="1">
    <citation type="journal article" date="2015" name="Stand. Genomic Sci.">
        <title>Genomic Encyclopedia of Bacterial and Archaeal Type Strains, Phase III: the genomes of soil and plant-associated and newly described type strains.</title>
        <authorList>
            <person name="Whitman W.B."/>
            <person name="Woyke T."/>
            <person name="Klenk H.P."/>
            <person name="Zhou Y."/>
            <person name="Lilburn T.G."/>
            <person name="Beck B.J."/>
            <person name="De Vos P."/>
            <person name="Vandamme P."/>
            <person name="Eisen J.A."/>
            <person name="Garrity G."/>
            <person name="Hugenholtz P."/>
            <person name="Kyrpides N.C."/>
        </authorList>
    </citation>
    <scope>NUCLEOTIDE SEQUENCE [LARGE SCALE GENOMIC DNA]</scope>
    <source>
        <strain evidence="1 2">CGMCC 1.7271</strain>
    </source>
</reference>
<keyword evidence="1" id="KW-0121">Carboxypeptidase</keyword>
<dbReference type="InterPro" id="IPR008969">
    <property type="entry name" value="CarboxyPept-like_regulatory"/>
</dbReference>
<evidence type="ECO:0000313" key="1">
    <source>
        <dbReference type="EMBL" id="TWI79144.1"/>
    </source>
</evidence>
<keyword evidence="2" id="KW-1185">Reference proteome</keyword>
<accession>A0A562SDY5</accession>
<organism evidence="1 2">
    <name type="scientific">Lacibacter cauensis</name>
    <dbReference type="NCBI Taxonomy" id="510947"/>
    <lineage>
        <taxon>Bacteria</taxon>
        <taxon>Pseudomonadati</taxon>
        <taxon>Bacteroidota</taxon>
        <taxon>Chitinophagia</taxon>
        <taxon>Chitinophagales</taxon>
        <taxon>Chitinophagaceae</taxon>
        <taxon>Lacibacter</taxon>
    </lineage>
</organism>
<dbReference type="EMBL" id="VLLE01000006">
    <property type="protein sequence ID" value="TWI79144.1"/>
    <property type="molecule type" value="Genomic_DNA"/>
</dbReference>
<dbReference type="SUPFAM" id="SSF49464">
    <property type="entry name" value="Carboxypeptidase regulatory domain-like"/>
    <property type="match status" value="1"/>
</dbReference>
<name>A0A562SDY5_9BACT</name>
<sequence length="107" mass="12189">MKIRFVTLTLFTFFFMIFSSAEIVNFLPAVVKGQVIDSETGKPVRGAHVFIIRGEEEVFSSAKGDFYFKTWNLFPLTVTVEHKLYKPVKVRVASETDLLKVTLTPLN</sequence>
<dbReference type="Gene3D" id="2.60.40.1120">
    <property type="entry name" value="Carboxypeptidase-like, regulatory domain"/>
    <property type="match status" value="1"/>
</dbReference>
<dbReference type="GO" id="GO:0004180">
    <property type="term" value="F:carboxypeptidase activity"/>
    <property type="evidence" value="ECO:0007669"/>
    <property type="project" value="UniProtKB-KW"/>
</dbReference>
<protein>
    <submittedName>
        <fullName evidence="1">Carboxypeptidase family protein</fullName>
    </submittedName>
</protein>
<keyword evidence="1" id="KW-0378">Hydrolase</keyword>
<dbReference type="Proteomes" id="UP000316167">
    <property type="component" value="Unassembled WGS sequence"/>
</dbReference>